<accession>A0ACB0K543</accession>
<organism evidence="1 2">
    <name type="scientific">Trifolium pratense</name>
    <name type="common">Red clover</name>
    <dbReference type="NCBI Taxonomy" id="57577"/>
    <lineage>
        <taxon>Eukaryota</taxon>
        <taxon>Viridiplantae</taxon>
        <taxon>Streptophyta</taxon>
        <taxon>Embryophyta</taxon>
        <taxon>Tracheophyta</taxon>
        <taxon>Spermatophyta</taxon>
        <taxon>Magnoliopsida</taxon>
        <taxon>eudicotyledons</taxon>
        <taxon>Gunneridae</taxon>
        <taxon>Pentapetalae</taxon>
        <taxon>rosids</taxon>
        <taxon>fabids</taxon>
        <taxon>Fabales</taxon>
        <taxon>Fabaceae</taxon>
        <taxon>Papilionoideae</taxon>
        <taxon>50 kb inversion clade</taxon>
        <taxon>NPAAA clade</taxon>
        <taxon>Hologalegina</taxon>
        <taxon>IRL clade</taxon>
        <taxon>Trifolieae</taxon>
        <taxon>Trifolium</taxon>
    </lineage>
</organism>
<comment type="caution">
    <text evidence="1">The sequence shown here is derived from an EMBL/GenBank/DDBJ whole genome shotgun (WGS) entry which is preliminary data.</text>
</comment>
<dbReference type="EMBL" id="CASHSV030000206">
    <property type="protein sequence ID" value="CAJ2652331.1"/>
    <property type="molecule type" value="Genomic_DNA"/>
</dbReference>
<gene>
    <name evidence="1" type="ORF">MILVUS5_LOCUS19829</name>
</gene>
<keyword evidence="2" id="KW-1185">Reference proteome</keyword>
<name>A0ACB0K543_TRIPR</name>
<sequence>MGYIAYLCSSFKISCPFMSNLYDLDFKQVWDTFVFFIKLRSDSIGACVISMPSSINKDYVPALTFLIVI</sequence>
<proteinExistence type="predicted"/>
<protein>
    <submittedName>
        <fullName evidence="1">Uncharacterized protein</fullName>
    </submittedName>
</protein>
<dbReference type="Proteomes" id="UP001177021">
    <property type="component" value="Unassembled WGS sequence"/>
</dbReference>
<evidence type="ECO:0000313" key="2">
    <source>
        <dbReference type="Proteomes" id="UP001177021"/>
    </source>
</evidence>
<evidence type="ECO:0000313" key="1">
    <source>
        <dbReference type="EMBL" id="CAJ2652331.1"/>
    </source>
</evidence>
<reference evidence="1" key="1">
    <citation type="submission" date="2023-10" db="EMBL/GenBank/DDBJ databases">
        <authorList>
            <person name="Rodriguez Cubillos JULIANA M."/>
            <person name="De Vega J."/>
        </authorList>
    </citation>
    <scope>NUCLEOTIDE SEQUENCE</scope>
</reference>